<comment type="caution">
    <text evidence="4">The sequence shown here is derived from an EMBL/GenBank/DDBJ whole genome shotgun (WGS) entry which is preliminary data.</text>
</comment>
<dbReference type="InterPro" id="IPR017972">
    <property type="entry name" value="Cyt_P450_CS"/>
</dbReference>
<dbReference type="Pfam" id="PF00067">
    <property type="entry name" value="p450"/>
    <property type="match status" value="1"/>
</dbReference>
<protein>
    <recommendedName>
        <fullName evidence="6">Cytochrome P450</fullName>
    </recommendedName>
</protein>
<proteinExistence type="inferred from homology"/>
<dbReference type="InterPro" id="IPR050121">
    <property type="entry name" value="Cytochrome_P450_monoxygenase"/>
</dbReference>
<dbReference type="AlphaFoldDB" id="A0A8S1QB91"/>
<keyword evidence="2" id="KW-0503">Monooxygenase</keyword>
<dbReference type="GO" id="GO:0004497">
    <property type="term" value="F:monooxygenase activity"/>
    <property type="evidence" value="ECO:0007669"/>
    <property type="project" value="UniProtKB-KW"/>
</dbReference>
<accession>A0A8S1QB91</accession>
<keyword evidence="3" id="KW-1133">Transmembrane helix</keyword>
<keyword evidence="2" id="KW-0479">Metal-binding</keyword>
<dbReference type="PANTHER" id="PTHR24305">
    <property type="entry name" value="CYTOCHROME P450"/>
    <property type="match status" value="1"/>
</dbReference>
<feature type="transmembrane region" description="Helical" evidence="3">
    <location>
        <begin position="6"/>
        <end position="31"/>
    </location>
</feature>
<evidence type="ECO:0000256" key="1">
    <source>
        <dbReference type="ARBA" id="ARBA00010617"/>
    </source>
</evidence>
<name>A0A8S1QB91_9CILI</name>
<dbReference type="GO" id="GO:0020037">
    <property type="term" value="F:heme binding"/>
    <property type="evidence" value="ECO:0007669"/>
    <property type="project" value="InterPro"/>
</dbReference>
<gene>
    <name evidence="4" type="ORF">PSON_ATCC_30995.1.T1000010</name>
</gene>
<evidence type="ECO:0008006" key="6">
    <source>
        <dbReference type="Google" id="ProtNLM"/>
    </source>
</evidence>
<sequence>MFQFSFLEILLYLVFILALLICKPLVQMLLMKMKYGKKMYMIYYPFFGRGIHYKNQIKRYNDIMHFEKMISQENPEVEIIVNNSFMGLTQIFIKPDHIKQILQNQDLYRKARKVFLFGEKMFYKGLVFQEGEDWKLARNVLSKSFEFEQLRARIPLIKKLCEEKFQQVQEKEAIDIINISGNIVGEVITQSFFSQSFKNINGQTFLSELVNVLISIISQYRVAPYRCSTRALIFGEQEFPNWTLSKVEIQLLARLQNIKDILKISIQERQKMQNKPADFLTAYIDTIQQNPKLTEEHAIQQYILLIFAGIDTTSNLFGACCYALSVHPEWQIKLREEIKKQYQTYEQLNSENINMSNLITNFINECMRMYTPVPYLIEREVIKDHKVGDYFLKKNSQVQLCVLANNYDVNKFPNPFNFNPNRWNTQNIDPFLFIPFSTGKRNCIGQHMALMEIKCLLIYLLMNFEVNLEGENHVWTQKFVYTIQNEKFISLKRLAK</sequence>
<evidence type="ECO:0000256" key="2">
    <source>
        <dbReference type="RuleBase" id="RU000461"/>
    </source>
</evidence>
<dbReference type="OrthoDB" id="290742at2759"/>
<keyword evidence="3" id="KW-0812">Transmembrane</keyword>
<dbReference type="PANTHER" id="PTHR24305:SF166">
    <property type="entry name" value="CYTOCHROME P450 12A4, MITOCHONDRIAL-RELATED"/>
    <property type="match status" value="1"/>
</dbReference>
<organism evidence="4 5">
    <name type="scientific">Paramecium sonneborni</name>
    <dbReference type="NCBI Taxonomy" id="65129"/>
    <lineage>
        <taxon>Eukaryota</taxon>
        <taxon>Sar</taxon>
        <taxon>Alveolata</taxon>
        <taxon>Ciliophora</taxon>
        <taxon>Intramacronucleata</taxon>
        <taxon>Oligohymenophorea</taxon>
        <taxon>Peniculida</taxon>
        <taxon>Parameciidae</taxon>
        <taxon>Paramecium</taxon>
    </lineage>
</organism>
<evidence type="ECO:0000313" key="5">
    <source>
        <dbReference type="Proteomes" id="UP000692954"/>
    </source>
</evidence>
<dbReference type="GO" id="GO:0005506">
    <property type="term" value="F:iron ion binding"/>
    <property type="evidence" value="ECO:0007669"/>
    <property type="project" value="InterPro"/>
</dbReference>
<dbReference type="Proteomes" id="UP000692954">
    <property type="component" value="Unassembled WGS sequence"/>
</dbReference>
<keyword evidence="5" id="KW-1185">Reference proteome</keyword>
<keyword evidence="2" id="KW-0349">Heme</keyword>
<keyword evidence="2" id="KW-0560">Oxidoreductase</keyword>
<dbReference type="GO" id="GO:0016705">
    <property type="term" value="F:oxidoreductase activity, acting on paired donors, with incorporation or reduction of molecular oxygen"/>
    <property type="evidence" value="ECO:0007669"/>
    <property type="project" value="InterPro"/>
</dbReference>
<evidence type="ECO:0000313" key="4">
    <source>
        <dbReference type="EMBL" id="CAD8112071.1"/>
    </source>
</evidence>
<dbReference type="InterPro" id="IPR001128">
    <property type="entry name" value="Cyt_P450"/>
</dbReference>
<evidence type="ECO:0000256" key="3">
    <source>
        <dbReference type="SAM" id="Phobius"/>
    </source>
</evidence>
<dbReference type="EMBL" id="CAJJDN010000100">
    <property type="protein sequence ID" value="CAD8112071.1"/>
    <property type="molecule type" value="Genomic_DNA"/>
</dbReference>
<comment type="similarity">
    <text evidence="1 2">Belongs to the cytochrome P450 family.</text>
</comment>
<keyword evidence="3" id="KW-0472">Membrane</keyword>
<keyword evidence="2" id="KW-0408">Iron</keyword>
<reference evidence="4" key="1">
    <citation type="submission" date="2021-01" db="EMBL/GenBank/DDBJ databases">
        <authorList>
            <consortium name="Genoscope - CEA"/>
            <person name="William W."/>
        </authorList>
    </citation>
    <scope>NUCLEOTIDE SEQUENCE</scope>
</reference>
<dbReference type="PROSITE" id="PS00086">
    <property type="entry name" value="CYTOCHROME_P450"/>
    <property type="match status" value="1"/>
</dbReference>